<dbReference type="Gene3D" id="3.10.450.50">
    <property type="match status" value="1"/>
</dbReference>
<dbReference type="AlphaFoldDB" id="A0A848KUS4"/>
<evidence type="ECO:0000313" key="2">
    <source>
        <dbReference type="EMBL" id="NMO01989.1"/>
    </source>
</evidence>
<accession>A0A848KUS4</accession>
<proteinExistence type="predicted"/>
<keyword evidence="3" id="KW-1185">Reference proteome</keyword>
<organism evidence="2 3">
    <name type="scientific">Gordonia asplenii</name>
    <dbReference type="NCBI Taxonomy" id="2725283"/>
    <lineage>
        <taxon>Bacteria</taxon>
        <taxon>Bacillati</taxon>
        <taxon>Actinomycetota</taxon>
        <taxon>Actinomycetes</taxon>
        <taxon>Mycobacteriales</taxon>
        <taxon>Gordoniaceae</taxon>
        <taxon>Gordonia</taxon>
    </lineage>
</organism>
<protein>
    <submittedName>
        <fullName evidence="2">Nuclear transport factor 2 family protein</fullName>
    </submittedName>
</protein>
<dbReference type="InterPro" id="IPR037401">
    <property type="entry name" value="SnoaL-like"/>
</dbReference>
<dbReference type="Proteomes" id="UP000550729">
    <property type="component" value="Unassembled WGS sequence"/>
</dbReference>
<reference evidence="2 3" key="1">
    <citation type="submission" date="2020-04" db="EMBL/GenBank/DDBJ databases">
        <title>Gordonia sp. nov. TBRC 11910.</title>
        <authorList>
            <person name="Suriyachadkun C."/>
        </authorList>
    </citation>
    <scope>NUCLEOTIDE SEQUENCE [LARGE SCALE GENOMIC DNA]</scope>
    <source>
        <strain evidence="2 3">TBRC 11910</strain>
    </source>
</reference>
<evidence type="ECO:0000313" key="3">
    <source>
        <dbReference type="Proteomes" id="UP000550729"/>
    </source>
</evidence>
<dbReference type="InterPro" id="IPR032710">
    <property type="entry name" value="NTF2-like_dom_sf"/>
</dbReference>
<comment type="caution">
    <text evidence="2">The sequence shown here is derived from an EMBL/GenBank/DDBJ whole genome shotgun (WGS) entry which is preliminary data.</text>
</comment>
<gene>
    <name evidence="2" type="ORF">HH308_12280</name>
</gene>
<dbReference type="SUPFAM" id="SSF54427">
    <property type="entry name" value="NTF2-like"/>
    <property type="match status" value="1"/>
</dbReference>
<sequence length="122" mass="13494">MTTIHHPTATEVFAVIDGQDLDTLGDLFTDNGSLVFGNNPAMVGPEQIRTGVREFYATVGALAHTILNEWTVGEQTIVELSVTYHRLDGQQVTIPVVSIWRLTPTGKIDDYRVYFDLAPVYA</sequence>
<dbReference type="EMBL" id="JABBNB010000011">
    <property type="protein sequence ID" value="NMO01989.1"/>
    <property type="molecule type" value="Genomic_DNA"/>
</dbReference>
<evidence type="ECO:0000259" key="1">
    <source>
        <dbReference type="Pfam" id="PF12680"/>
    </source>
</evidence>
<dbReference type="Pfam" id="PF12680">
    <property type="entry name" value="SnoaL_2"/>
    <property type="match status" value="1"/>
</dbReference>
<name>A0A848KUS4_9ACTN</name>
<feature type="domain" description="SnoaL-like" evidence="1">
    <location>
        <begin position="10"/>
        <end position="108"/>
    </location>
</feature>
<dbReference type="RefSeq" id="WP_170194497.1">
    <property type="nucleotide sequence ID" value="NZ_JABBNB010000011.1"/>
</dbReference>